<dbReference type="PANTHER" id="PTHR12203:SF61">
    <property type="entry name" value="CAPSULE PROTEIN"/>
    <property type="match status" value="1"/>
</dbReference>
<sequence length="546" mass="61426">MRLRRNSKARRIAILSAFCLAVFLFDCLSGGVVGDFLSLSAAVVDDSPGRWDRHPVVLLHREAEKQFENFLSRQSKSPGEAEVEYQSRYGREPPPGFRRWVEYALANHAPVIDDYDIIAEGVHPFLNYSAAELTRKVDDALKDSIGKHSAICELASGSFGPGCRNWADPLTRLLGDAAPLVPDVKFLINFLDEPSVLPGNEAERSGNTESTSWADMSHHNMASTIAEACRDTERAVTNAPQTTGIRFVTNITAERDLCQHPEYASQHGFVMCPTTFHRLSSHVPMLSRAAPNPFADILFPATHYSLDSSLYSPWSDWTWSAKKNAVYWTGSSNGGKWSSETWRGGHRQRLVALATGRDARQFTLLRSNDMDHPTNDEDASFQPYTADDIDTDLFDVGLTRNAGCASASVCEEQARFFGPLRRPDVESRPLRYRFAMDVDGNSFSGRFYRFLASRSVPLKVSVFREWHDDRLWPWLHYIPVSVDMGELPELVRFLTSTAEGQQIGRRVAEAGSEWYSRALAPKQQGIYLYRLMLEMARLQDESREPG</sequence>
<protein>
    <submittedName>
        <fullName evidence="2">Beta-1,2-xylosyltransferase 1</fullName>
    </submittedName>
</protein>
<dbReference type="InterPro" id="IPR051091">
    <property type="entry name" value="O-Glucosyltr/Glycosyltrsf_90"/>
</dbReference>
<dbReference type="Pfam" id="PF05686">
    <property type="entry name" value="Glyco_transf_90"/>
    <property type="match status" value="1"/>
</dbReference>
<dbReference type="EMBL" id="QAPG01000009">
    <property type="protein sequence ID" value="TDZ39608.1"/>
    <property type="molecule type" value="Genomic_DNA"/>
</dbReference>
<accession>A0A4R8QKU1</accession>
<keyword evidence="3" id="KW-1185">Reference proteome</keyword>
<dbReference type="PANTHER" id="PTHR12203">
    <property type="entry name" value="KDEL LYS-ASP-GLU-LEU CONTAINING - RELATED"/>
    <property type="match status" value="1"/>
</dbReference>
<name>A0A4R8QKU1_9PEZI</name>
<dbReference type="GO" id="GO:0016740">
    <property type="term" value="F:transferase activity"/>
    <property type="evidence" value="ECO:0007669"/>
    <property type="project" value="UniProtKB-KW"/>
</dbReference>
<keyword evidence="2" id="KW-0808">Transferase</keyword>
<proteinExistence type="predicted"/>
<dbReference type="InterPro" id="IPR006598">
    <property type="entry name" value="CAP10"/>
</dbReference>
<evidence type="ECO:0000313" key="2">
    <source>
        <dbReference type="EMBL" id="TDZ39608.1"/>
    </source>
</evidence>
<organism evidence="2 3">
    <name type="scientific">Colletotrichum spinosum</name>
    <dbReference type="NCBI Taxonomy" id="1347390"/>
    <lineage>
        <taxon>Eukaryota</taxon>
        <taxon>Fungi</taxon>
        <taxon>Dikarya</taxon>
        <taxon>Ascomycota</taxon>
        <taxon>Pezizomycotina</taxon>
        <taxon>Sordariomycetes</taxon>
        <taxon>Hypocreomycetidae</taxon>
        <taxon>Glomerellales</taxon>
        <taxon>Glomerellaceae</taxon>
        <taxon>Colletotrichum</taxon>
        <taxon>Colletotrichum orbiculare species complex</taxon>
    </lineage>
</organism>
<comment type="caution">
    <text evidence="2">The sequence shown here is derived from an EMBL/GenBank/DDBJ whole genome shotgun (WGS) entry which is preliminary data.</text>
</comment>
<reference evidence="2 3" key="1">
    <citation type="submission" date="2018-11" db="EMBL/GenBank/DDBJ databases">
        <title>Genome sequence and assembly of Colletotrichum spinosum.</title>
        <authorList>
            <person name="Gan P."/>
            <person name="Shirasu K."/>
        </authorList>
    </citation>
    <scope>NUCLEOTIDE SEQUENCE [LARGE SCALE GENOMIC DNA]</scope>
    <source>
        <strain evidence="2 3">CBS 515.97</strain>
    </source>
</reference>
<dbReference type="SMART" id="SM00672">
    <property type="entry name" value="CAP10"/>
    <property type="match status" value="1"/>
</dbReference>
<dbReference type="Proteomes" id="UP000295083">
    <property type="component" value="Unassembled WGS sequence"/>
</dbReference>
<evidence type="ECO:0000313" key="3">
    <source>
        <dbReference type="Proteomes" id="UP000295083"/>
    </source>
</evidence>
<dbReference type="AlphaFoldDB" id="A0A4R8QKU1"/>
<feature type="domain" description="Glycosyl transferase CAP10" evidence="1">
    <location>
        <begin position="241"/>
        <end position="542"/>
    </location>
</feature>
<gene>
    <name evidence="2" type="primary">CXT1-2</name>
    <name evidence="2" type="ORF">C8035_v005411</name>
</gene>
<evidence type="ECO:0000259" key="1">
    <source>
        <dbReference type="SMART" id="SM00672"/>
    </source>
</evidence>